<name>A0ABS8GCW0_9ALTE</name>
<keyword evidence="1" id="KW-0328">Glycosyltransferase</keyword>
<evidence type="ECO:0000256" key="1">
    <source>
        <dbReference type="ARBA" id="ARBA00022676"/>
    </source>
</evidence>
<feature type="domain" description="Glycosyltransferase subfamily 4-like N-terminal" evidence="4">
    <location>
        <begin position="14"/>
        <end position="175"/>
    </location>
</feature>
<dbReference type="SUPFAM" id="SSF53756">
    <property type="entry name" value="UDP-Glycosyltransferase/glycogen phosphorylase"/>
    <property type="match status" value="1"/>
</dbReference>
<evidence type="ECO:0000313" key="6">
    <source>
        <dbReference type="Proteomes" id="UP001520878"/>
    </source>
</evidence>
<dbReference type="EMBL" id="JAJEWP010000011">
    <property type="protein sequence ID" value="MCC2618338.1"/>
    <property type="molecule type" value="Genomic_DNA"/>
</dbReference>
<proteinExistence type="predicted"/>
<dbReference type="Pfam" id="PF00534">
    <property type="entry name" value="Glycos_transf_1"/>
    <property type="match status" value="1"/>
</dbReference>
<dbReference type="Proteomes" id="UP001520878">
    <property type="component" value="Unassembled WGS sequence"/>
</dbReference>
<accession>A0ABS8GCW0</accession>
<evidence type="ECO:0000259" key="3">
    <source>
        <dbReference type="Pfam" id="PF00534"/>
    </source>
</evidence>
<dbReference type="RefSeq" id="WP_229163148.1">
    <property type="nucleotide sequence ID" value="NZ_JAJEWP010000011.1"/>
</dbReference>
<gene>
    <name evidence="5" type="ORF">LJ739_18945</name>
</gene>
<keyword evidence="6" id="KW-1185">Reference proteome</keyword>
<dbReference type="Pfam" id="PF13439">
    <property type="entry name" value="Glyco_transf_4"/>
    <property type="match status" value="1"/>
</dbReference>
<evidence type="ECO:0000259" key="4">
    <source>
        <dbReference type="Pfam" id="PF13439"/>
    </source>
</evidence>
<sequence>MAKILLIIDSLGSGGAQRQLVTIARGLKARGHEVTFFTYFPQYDHFLGWLREVNIPVVSQPKKGSLGISVFWRLYRLIKQERFDGAMAFMQSPSLYLEMAVALIPRRQRPRVVFSDRTTFAEDFRPSFGFILRQQLHRYCDVITANSHAHCDKLQSMFPWMKQKLLPVYNGIEPSVAQGQGQAPIDKPYLLSVSRVIGYKNFQRFADAMLRCFETFGDVPTVIWVGRVFPIPEVEKAVAEIQQRFEQRGIADRLQFVGEQSDVARYYQHASALVHPSRLEGFSNAVVEGMMAGLPLLLGNISDHQRIVQTYQNGWIFDVDNTDSMVDALRHFQTCDAQTLQHMASNSHEAAVALFSFDKATEQYEALLTGQSGELCSER</sequence>
<dbReference type="CDD" id="cd03801">
    <property type="entry name" value="GT4_PimA-like"/>
    <property type="match status" value="1"/>
</dbReference>
<evidence type="ECO:0000256" key="2">
    <source>
        <dbReference type="ARBA" id="ARBA00022679"/>
    </source>
</evidence>
<dbReference type="PANTHER" id="PTHR12526">
    <property type="entry name" value="GLYCOSYLTRANSFERASE"/>
    <property type="match status" value="1"/>
</dbReference>
<evidence type="ECO:0000313" key="5">
    <source>
        <dbReference type="EMBL" id="MCC2618338.1"/>
    </source>
</evidence>
<reference evidence="5 6" key="1">
    <citation type="submission" date="2021-10" db="EMBL/GenBank/DDBJ databases">
        <title>Draft genome of Aestuariibacter halophilus JC2043.</title>
        <authorList>
            <person name="Emsley S.A."/>
            <person name="Pfannmuller K.M."/>
            <person name="Ushijima B."/>
            <person name="Saw J.H."/>
            <person name="Videau P."/>
        </authorList>
    </citation>
    <scope>NUCLEOTIDE SEQUENCE [LARGE SCALE GENOMIC DNA]</scope>
    <source>
        <strain evidence="5 6">JC2043</strain>
    </source>
</reference>
<protein>
    <submittedName>
        <fullName evidence="5">Glycosyltransferase family 4 protein</fullName>
    </submittedName>
</protein>
<comment type="caution">
    <text evidence="5">The sequence shown here is derived from an EMBL/GenBank/DDBJ whole genome shotgun (WGS) entry which is preliminary data.</text>
</comment>
<feature type="domain" description="Glycosyl transferase family 1" evidence="3">
    <location>
        <begin position="183"/>
        <end position="346"/>
    </location>
</feature>
<dbReference type="PANTHER" id="PTHR12526:SF510">
    <property type="entry name" value="D-INOSITOL 3-PHOSPHATE GLYCOSYLTRANSFERASE"/>
    <property type="match status" value="1"/>
</dbReference>
<dbReference type="Gene3D" id="3.40.50.2000">
    <property type="entry name" value="Glycogen Phosphorylase B"/>
    <property type="match status" value="2"/>
</dbReference>
<organism evidence="5 6">
    <name type="scientific">Fluctibacter halophilus</name>
    <dbReference type="NCBI Taxonomy" id="226011"/>
    <lineage>
        <taxon>Bacteria</taxon>
        <taxon>Pseudomonadati</taxon>
        <taxon>Pseudomonadota</taxon>
        <taxon>Gammaproteobacteria</taxon>
        <taxon>Alteromonadales</taxon>
        <taxon>Alteromonadaceae</taxon>
        <taxon>Fluctibacter</taxon>
    </lineage>
</organism>
<dbReference type="InterPro" id="IPR028098">
    <property type="entry name" value="Glyco_trans_4-like_N"/>
</dbReference>
<dbReference type="InterPro" id="IPR001296">
    <property type="entry name" value="Glyco_trans_1"/>
</dbReference>
<keyword evidence="2" id="KW-0808">Transferase</keyword>